<evidence type="ECO:0000256" key="2">
    <source>
        <dbReference type="ARBA" id="ARBA00022692"/>
    </source>
</evidence>
<evidence type="ECO:0000313" key="8">
    <source>
        <dbReference type="Proteomes" id="UP000237839"/>
    </source>
</evidence>
<feature type="transmembrane region" description="Helical" evidence="5">
    <location>
        <begin position="48"/>
        <end position="70"/>
    </location>
</feature>
<comment type="subcellular location">
    <subcellularLocation>
        <location evidence="1">Membrane</location>
    </subcellularLocation>
</comment>
<accession>A0A2S9GZL1</accession>
<dbReference type="GO" id="GO:0016020">
    <property type="term" value="C:membrane"/>
    <property type="evidence" value="ECO:0007669"/>
    <property type="project" value="UniProtKB-SubCell"/>
</dbReference>
<organism evidence="7 8">
    <name type="scientific">Solimicrobium silvestre</name>
    <dbReference type="NCBI Taxonomy" id="2099400"/>
    <lineage>
        <taxon>Bacteria</taxon>
        <taxon>Pseudomonadati</taxon>
        <taxon>Pseudomonadota</taxon>
        <taxon>Betaproteobacteria</taxon>
        <taxon>Burkholderiales</taxon>
        <taxon>Oxalobacteraceae</taxon>
        <taxon>Solimicrobium</taxon>
    </lineage>
</organism>
<evidence type="ECO:0000259" key="6">
    <source>
        <dbReference type="Pfam" id="PF13664"/>
    </source>
</evidence>
<dbReference type="RefSeq" id="WP_105531875.1">
    <property type="nucleotide sequence ID" value="NZ_PUGF01000009.1"/>
</dbReference>
<dbReference type="AlphaFoldDB" id="A0A2S9GZL1"/>
<feature type="transmembrane region" description="Helical" evidence="5">
    <location>
        <begin position="116"/>
        <end position="136"/>
    </location>
</feature>
<evidence type="ECO:0000256" key="3">
    <source>
        <dbReference type="ARBA" id="ARBA00022989"/>
    </source>
</evidence>
<evidence type="ECO:0000313" key="7">
    <source>
        <dbReference type="EMBL" id="PRC93143.1"/>
    </source>
</evidence>
<gene>
    <name evidence="7" type="ORF">S2091_2229</name>
</gene>
<evidence type="ECO:0000256" key="4">
    <source>
        <dbReference type="ARBA" id="ARBA00023136"/>
    </source>
</evidence>
<comment type="caution">
    <text evidence="7">The sequence shown here is derived from an EMBL/GenBank/DDBJ whole genome shotgun (WGS) entry which is preliminary data.</text>
</comment>
<keyword evidence="8" id="KW-1185">Reference proteome</keyword>
<feature type="domain" description="TMEM205-like" evidence="6">
    <location>
        <begin position="11"/>
        <end position="102"/>
    </location>
</feature>
<feature type="transmembrane region" description="Helical" evidence="5">
    <location>
        <begin position="7"/>
        <end position="28"/>
    </location>
</feature>
<reference evidence="7 8" key="1">
    <citation type="submission" date="2018-02" db="EMBL/GenBank/DDBJ databases">
        <title>Solimicrobium silvestre gen. nov., sp. nov., isolated from alpine forest soil.</title>
        <authorList>
            <person name="Margesin R."/>
            <person name="Albuquerque L."/>
            <person name="Zhang D.-C."/>
            <person name="Froufe H.J.C."/>
            <person name="Severino R."/>
            <person name="Roxo I."/>
            <person name="Egas C."/>
            <person name="Da Costa M.S."/>
        </authorList>
    </citation>
    <scope>NUCLEOTIDE SEQUENCE [LARGE SCALE GENOMIC DNA]</scope>
    <source>
        <strain evidence="7 8">S20-91</strain>
    </source>
</reference>
<keyword evidence="3 5" id="KW-1133">Transmembrane helix</keyword>
<protein>
    <recommendedName>
        <fullName evidence="6">TMEM205-like domain-containing protein</fullName>
    </recommendedName>
</protein>
<dbReference type="InterPro" id="IPR025423">
    <property type="entry name" value="TMEM205-like"/>
</dbReference>
<feature type="transmembrane region" description="Helical" evidence="5">
    <location>
        <begin position="77"/>
        <end position="96"/>
    </location>
</feature>
<name>A0A2S9GZL1_9BURK</name>
<keyword evidence="2 5" id="KW-0812">Transmembrane</keyword>
<sequence length="148" mass="16319">MTTAWDRAQLLITTAWVGSLWTIGYLVAPTLFKTLTDSSLAGTIAGQLFYVEACLSVVCALLLLGIALYQRKRLPKLVLGMLLCTILGYFVLHPFMAELRAAGLTNPDNKWQFGMLHAISSGFYLMQSVLGAMLVLEHLNKNVEVALR</sequence>
<dbReference type="EMBL" id="PUGF01000009">
    <property type="protein sequence ID" value="PRC93143.1"/>
    <property type="molecule type" value="Genomic_DNA"/>
</dbReference>
<keyword evidence="4 5" id="KW-0472">Membrane</keyword>
<evidence type="ECO:0000256" key="5">
    <source>
        <dbReference type="SAM" id="Phobius"/>
    </source>
</evidence>
<dbReference type="Proteomes" id="UP000237839">
    <property type="component" value="Unassembled WGS sequence"/>
</dbReference>
<proteinExistence type="predicted"/>
<evidence type="ECO:0000256" key="1">
    <source>
        <dbReference type="ARBA" id="ARBA00004370"/>
    </source>
</evidence>
<dbReference type="OrthoDB" id="5797290at2"/>
<dbReference type="Pfam" id="PF13664">
    <property type="entry name" value="DUF4149"/>
    <property type="match status" value="1"/>
</dbReference>